<feature type="transmembrane region" description="Helical" evidence="1">
    <location>
        <begin position="160"/>
        <end position="180"/>
    </location>
</feature>
<evidence type="ECO:0000256" key="1">
    <source>
        <dbReference type="SAM" id="Phobius"/>
    </source>
</evidence>
<keyword evidence="1" id="KW-0812">Transmembrane</keyword>
<feature type="transmembrane region" description="Helical" evidence="1">
    <location>
        <begin position="98"/>
        <end position="121"/>
    </location>
</feature>
<organism evidence="2 3">
    <name type="scientific">Desmospora activa DSM 45169</name>
    <dbReference type="NCBI Taxonomy" id="1121389"/>
    <lineage>
        <taxon>Bacteria</taxon>
        <taxon>Bacillati</taxon>
        <taxon>Bacillota</taxon>
        <taxon>Bacilli</taxon>
        <taxon>Bacillales</taxon>
        <taxon>Thermoactinomycetaceae</taxon>
        <taxon>Desmospora</taxon>
    </lineage>
</organism>
<feature type="transmembrane region" description="Helical" evidence="1">
    <location>
        <begin position="208"/>
        <end position="232"/>
    </location>
</feature>
<evidence type="ECO:0000313" key="3">
    <source>
        <dbReference type="Proteomes" id="UP000241639"/>
    </source>
</evidence>
<reference evidence="2 3" key="1">
    <citation type="submission" date="2018-04" db="EMBL/GenBank/DDBJ databases">
        <title>Genomic Encyclopedia of Archaeal and Bacterial Type Strains, Phase II (KMG-II): from individual species to whole genera.</title>
        <authorList>
            <person name="Goeker M."/>
        </authorList>
    </citation>
    <scope>NUCLEOTIDE SEQUENCE [LARGE SCALE GENOMIC DNA]</scope>
    <source>
        <strain evidence="2 3">DSM 45169</strain>
    </source>
</reference>
<name>A0A2T4Z4R8_9BACL</name>
<dbReference type="RefSeq" id="WP_170105615.1">
    <property type="nucleotide sequence ID" value="NZ_PZZP01000002.1"/>
</dbReference>
<dbReference type="PANTHER" id="PTHR41324:SF1">
    <property type="entry name" value="DUF2232 DOMAIN-CONTAINING PROTEIN"/>
    <property type="match status" value="1"/>
</dbReference>
<comment type="caution">
    <text evidence="2">The sequence shown here is derived from an EMBL/GenBank/DDBJ whole genome shotgun (WGS) entry which is preliminary data.</text>
</comment>
<dbReference type="Pfam" id="PF09991">
    <property type="entry name" value="DUF2232"/>
    <property type="match status" value="1"/>
</dbReference>
<dbReference type="PANTHER" id="PTHR41324">
    <property type="entry name" value="MEMBRANE PROTEIN-RELATED"/>
    <property type="match status" value="1"/>
</dbReference>
<evidence type="ECO:0000313" key="2">
    <source>
        <dbReference type="EMBL" id="PTM56883.1"/>
    </source>
</evidence>
<keyword evidence="3" id="KW-1185">Reference proteome</keyword>
<dbReference type="InterPro" id="IPR018710">
    <property type="entry name" value="DUF2232"/>
</dbReference>
<sequence>MSPFTDVRGGLITVGLYLLLLLSIITPLGVISLWFIPLPFFWFSAKNGWKSALFPVTICGILSLLVGPTMIAAWLFATGIGLLMGELYRKPESTGTDVVLGGWVATWLGVLGLLLFATWMFDGLGQFQSMWQQQWESTQQTLENYGLNAVDMEEAPSLNLVLPIMMFFITIPFPLFNFLLGRRLLMRQGLPGKYLPPIREWRLPRPFFYFYFIALLLLLLFGLEGGTISFIAGTTVTLMFLIFFVQGLAFSAFLLHRWNRGNGWVVLVGVLALLIPLFSFFIHLLGIVDTGTEWRKRMESKK</sequence>
<feature type="transmembrane region" description="Helical" evidence="1">
    <location>
        <begin position="12"/>
        <end position="36"/>
    </location>
</feature>
<dbReference type="EMBL" id="PZZP01000002">
    <property type="protein sequence ID" value="PTM56883.1"/>
    <property type="molecule type" value="Genomic_DNA"/>
</dbReference>
<dbReference type="AlphaFoldDB" id="A0A2T4Z4R8"/>
<feature type="transmembrane region" description="Helical" evidence="1">
    <location>
        <begin position="238"/>
        <end position="256"/>
    </location>
</feature>
<feature type="transmembrane region" description="Helical" evidence="1">
    <location>
        <begin position="52"/>
        <end position="77"/>
    </location>
</feature>
<dbReference type="Proteomes" id="UP000241639">
    <property type="component" value="Unassembled WGS sequence"/>
</dbReference>
<keyword evidence="1" id="KW-1133">Transmembrane helix</keyword>
<accession>A0A2T4Z4R8</accession>
<keyword evidence="1" id="KW-0472">Membrane</keyword>
<proteinExistence type="predicted"/>
<feature type="transmembrane region" description="Helical" evidence="1">
    <location>
        <begin position="263"/>
        <end position="288"/>
    </location>
</feature>
<protein>
    <submittedName>
        <fullName evidence="2">Uncharacterized protein YybS (DUF2232 family)</fullName>
    </submittedName>
</protein>
<gene>
    <name evidence="2" type="ORF">C8J48_3208</name>
</gene>